<dbReference type="SUPFAM" id="SSF54913">
    <property type="entry name" value="GlnB-like"/>
    <property type="match status" value="1"/>
</dbReference>
<keyword evidence="2" id="KW-1185">Reference proteome</keyword>
<dbReference type="InterPro" id="IPR015867">
    <property type="entry name" value="N-reg_PII/ATP_PRibTrfase_C"/>
</dbReference>
<gene>
    <name evidence="1" type="ORF">GPA21_06270</name>
</gene>
<dbReference type="InterPro" id="IPR011322">
    <property type="entry name" value="N-reg_PII-like_a/b"/>
</dbReference>
<protein>
    <submittedName>
        <fullName evidence="1">Uncharacterized protein</fullName>
    </submittedName>
</protein>
<proteinExistence type="predicted"/>
<sequence length="123" mass="13368">MSTSLLIAVVADELEERAAAIAREEGAMGLTIVPGRGLGFPEHVTFFGLTFRGIEKVLLWVLDSETAETVANRLNRELDLLSPFQGLAFCLDIDHAEGIDSEAIRHHVLSRGAGRREPEGDAN</sequence>
<evidence type="ECO:0000313" key="2">
    <source>
        <dbReference type="Proteomes" id="UP000599523"/>
    </source>
</evidence>
<evidence type="ECO:0000313" key="1">
    <source>
        <dbReference type="EMBL" id="NMG02573.1"/>
    </source>
</evidence>
<dbReference type="Proteomes" id="UP000599523">
    <property type="component" value="Unassembled WGS sequence"/>
</dbReference>
<accession>A0A972JA09</accession>
<dbReference type="EMBL" id="WTVM01000026">
    <property type="protein sequence ID" value="NMG02573.1"/>
    <property type="molecule type" value="Genomic_DNA"/>
</dbReference>
<dbReference type="AlphaFoldDB" id="A0A972JA09"/>
<dbReference type="Gene3D" id="3.30.70.120">
    <property type="match status" value="1"/>
</dbReference>
<dbReference type="RefSeq" id="WP_168987357.1">
    <property type="nucleotide sequence ID" value="NZ_CAWPHM010000188.1"/>
</dbReference>
<reference evidence="1" key="1">
    <citation type="submission" date="2019-12" db="EMBL/GenBank/DDBJ databases">
        <title>Comparative genomics gives insights into the taxonomy of the Azoarcus-Aromatoleum group and reveals separate origins of nif in the plant-associated Azoarcus and non-plant-associated Aromatoleum sub-groups.</title>
        <authorList>
            <person name="Lafos M."/>
            <person name="Maluk M."/>
            <person name="Batista M."/>
            <person name="Junghare M."/>
            <person name="Carmona M."/>
            <person name="Faoro H."/>
            <person name="Cruz L.M."/>
            <person name="Battistoni F."/>
            <person name="De Souza E."/>
            <person name="Pedrosa F."/>
            <person name="Chen W.-M."/>
            <person name="Poole P.S."/>
            <person name="Dixon R.A."/>
            <person name="James E.K."/>
        </authorList>
    </citation>
    <scope>NUCLEOTIDE SEQUENCE</scope>
    <source>
        <strain evidence="1">NSC3</strain>
    </source>
</reference>
<organism evidence="1 2">
    <name type="scientific">Azoarcus taiwanensis</name>
    <dbReference type="NCBI Taxonomy" id="666964"/>
    <lineage>
        <taxon>Bacteria</taxon>
        <taxon>Pseudomonadati</taxon>
        <taxon>Pseudomonadota</taxon>
        <taxon>Betaproteobacteria</taxon>
        <taxon>Rhodocyclales</taxon>
        <taxon>Zoogloeaceae</taxon>
        <taxon>Azoarcus</taxon>
    </lineage>
</organism>
<name>A0A972JA09_9RHOO</name>
<comment type="caution">
    <text evidence="1">The sequence shown here is derived from an EMBL/GenBank/DDBJ whole genome shotgun (WGS) entry which is preliminary data.</text>
</comment>